<proteinExistence type="predicted"/>
<feature type="transmembrane region" description="Helical" evidence="7">
    <location>
        <begin position="116"/>
        <end position="136"/>
    </location>
</feature>
<dbReference type="Gene3D" id="3.40.50.300">
    <property type="entry name" value="P-loop containing nucleotide triphosphate hydrolases"/>
    <property type="match status" value="1"/>
</dbReference>
<keyword evidence="2 7" id="KW-0812">Transmembrane</keyword>
<evidence type="ECO:0000313" key="11">
    <source>
        <dbReference type="Proteomes" id="UP000321039"/>
    </source>
</evidence>
<dbReference type="PROSITE" id="PS00211">
    <property type="entry name" value="ABC_TRANSPORTER_1"/>
    <property type="match status" value="1"/>
</dbReference>
<dbReference type="GO" id="GO:0005524">
    <property type="term" value="F:ATP binding"/>
    <property type="evidence" value="ECO:0007669"/>
    <property type="project" value="UniProtKB-KW"/>
</dbReference>
<dbReference type="GO" id="GO:0034040">
    <property type="term" value="F:ATPase-coupled lipid transmembrane transporter activity"/>
    <property type="evidence" value="ECO:0007669"/>
    <property type="project" value="TreeGrafter"/>
</dbReference>
<evidence type="ECO:0000256" key="1">
    <source>
        <dbReference type="ARBA" id="ARBA00004651"/>
    </source>
</evidence>
<dbReference type="SUPFAM" id="SSF90123">
    <property type="entry name" value="ABC transporter transmembrane region"/>
    <property type="match status" value="1"/>
</dbReference>
<name>A0A5C8ZP33_9GAMM</name>
<dbReference type="GO" id="GO:0016887">
    <property type="term" value="F:ATP hydrolysis activity"/>
    <property type="evidence" value="ECO:0007669"/>
    <property type="project" value="InterPro"/>
</dbReference>
<dbReference type="SMART" id="SM00382">
    <property type="entry name" value="AAA"/>
    <property type="match status" value="1"/>
</dbReference>
<keyword evidence="4" id="KW-0067">ATP-binding</keyword>
<dbReference type="PROSITE" id="PS50929">
    <property type="entry name" value="ABC_TM1F"/>
    <property type="match status" value="1"/>
</dbReference>
<dbReference type="CDD" id="cd03246">
    <property type="entry name" value="ABCC_Protease_Secretion"/>
    <property type="match status" value="1"/>
</dbReference>
<dbReference type="GO" id="GO:0005886">
    <property type="term" value="C:plasma membrane"/>
    <property type="evidence" value="ECO:0007669"/>
    <property type="project" value="UniProtKB-SubCell"/>
</dbReference>
<dbReference type="InterPro" id="IPR010128">
    <property type="entry name" value="ATPase_T1SS_PrtD-like"/>
</dbReference>
<dbReference type="PANTHER" id="PTHR24221:SF248">
    <property type="entry name" value="ABC TRANSPORTER TRANSMEMBRANE REGION"/>
    <property type="match status" value="1"/>
</dbReference>
<dbReference type="Pfam" id="PF00005">
    <property type="entry name" value="ABC_tran"/>
    <property type="match status" value="1"/>
</dbReference>
<dbReference type="PROSITE" id="PS50893">
    <property type="entry name" value="ABC_TRANSPORTER_2"/>
    <property type="match status" value="1"/>
</dbReference>
<dbReference type="GO" id="GO:0030256">
    <property type="term" value="C:type I protein secretion system complex"/>
    <property type="evidence" value="ECO:0007669"/>
    <property type="project" value="InterPro"/>
</dbReference>
<gene>
    <name evidence="10" type="ORF">FV139_19515</name>
</gene>
<comment type="subcellular location">
    <subcellularLocation>
        <location evidence="1">Cell membrane</location>
        <topology evidence="1">Multi-pass membrane protein</topology>
    </subcellularLocation>
</comment>
<protein>
    <submittedName>
        <fullName evidence="10">Type I secretion system permease/ATPase</fullName>
    </submittedName>
</protein>
<feature type="domain" description="ABC transmembrane type-1" evidence="9">
    <location>
        <begin position="83"/>
        <end position="360"/>
    </location>
</feature>
<organism evidence="10 11">
    <name type="scientific">Parahaliea maris</name>
    <dbReference type="NCBI Taxonomy" id="2716870"/>
    <lineage>
        <taxon>Bacteria</taxon>
        <taxon>Pseudomonadati</taxon>
        <taxon>Pseudomonadota</taxon>
        <taxon>Gammaproteobacteria</taxon>
        <taxon>Cellvibrionales</taxon>
        <taxon>Halieaceae</taxon>
        <taxon>Parahaliea</taxon>
    </lineage>
</organism>
<evidence type="ECO:0000256" key="3">
    <source>
        <dbReference type="ARBA" id="ARBA00022741"/>
    </source>
</evidence>
<dbReference type="InterPro" id="IPR003439">
    <property type="entry name" value="ABC_transporter-like_ATP-bd"/>
</dbReference>
<dbReference type="PANTHER" id="PTHR24221">
    <property type="entry name" value="ATP-BINDING CASSETTE SUB-FAMILY B"/>
    <property type="match status" value="1"/>
</dbReference>
<evidence type="ECO:0000256" key="7">
    <source>
        <dbReference type="SAM" id="Phobius"/>
    </source>
</evidence>
<evidence type="ECO:0000256" key="4">
    <source>
        <dbReference type="ARBA" id="ARBA00022840"/>
    </source>
</evidence>
<evidence type="ECO:0000256" key="5">
    <source>
        <dbReference type="ARBA" id="ARBA00022989"/>
    </source>
</evidence>
<dbReference type="Gene3D" id="1.20.1560.10">
    <property type="entry name" value="ABC transporter type 1, transmembrane domain"/>
    <property type="match status" value="1"/>
</dbReference>
<keyword evidence="6 7" id="KW-0472">Membrane</keyword>
<evidence type="ECO:0000256" key="6">
    <source>
        <dbReference type="ARBA" id="ARBA00023136"/>
    </source>
</evidence>
<dbReference type="InterPro" id="IPR039421">
    <property type="entry name" value="Type_1_exporter"/>
</dbReference>
<comment type="caution">
    <text evidence="10">The sequence shown here is derived from an EMBL/GenBank/DDBJ whole genome shotgun (WGS) entry which is preliminary data.</text>
</comment>
<dbReference type="InterPro" id="IPR027417">
    <property type="entry name" value="P-loop_NTPase"/>
</dbReference>
<dbReference type="GO" id="GO:0140359">
    <property type="term" value="F:ABC-type transporter activity"/>
    <property type="evidence" value="ECO:0007669"/>
    <property type="project" value="InterPro"/>
</dbReference>
<evidence type="ECO:0000256" key="2">
    <source>
        <dbReference type="ARBA" id="ARBA00022692"/>
    </source>
</evidence>
<keyword evidence="5 7" id="KW-1133">Transmembrane helix</keyword>
<accession>A0A5C8ZP33</accession>
<feature type="transmembrane region" description="Helical" evidence="7">
    <location>
        <begin position="307"/>
        <end position="325"/>
    </location>
</feature>
<reference evidence="10 11" key="1">
    <citation type="submission" date="2019-08" db="EMBL/GenBank/DDBJ databases">
        <title>Parahaliea maris sp. nov., isolated from the surface seawater.</title>
        <authorList>
            <person name="Liu Y."/>
        </authorList>
    </citation>
    <scope>NUCLEOTIDE SEQUENCE [LARGE SCALE GENOMIC DNA]</scope>
    <source>
        <strain evidence="10 11">HSLHS9</strain>
    </source>
</reference>
<dbReference type="Proteomes" id="UP000321039">
    <property type="component" value="Unassembled WGS sequence"/>
</dbReference>
<dbReference type="Pfam" id="PF00664">
    <property type="entry name" value="ABC_membrane"/>
    <property type="match status" value="1"/>
</dbReference>
<keyword evidence="11" id="KW-1185">Reference proteome</keyword>
<dbReference type="InterPro" id="IPR017871">
    <property type="entry name" value="ABC_transporter-like_CS"/>
</dbReference>
<dbReference type="InterPro" id="IPR036640">
    <property type="entry name" value="ABC1_TM_sf"/>
</dbReference>
<feature type="transmembrane region" description="Helical" evidence="7">
    <location>
        <begin position="81"/>
        <end position="104"/>
    </location>
</feature>
<dbReference type="GO" id="GO:0030253">
    <property type="term" value="P:protein secretion by the type I secretion system"/>
    <property type="evidence" value="ECO:0007669"/>
    <property type="project" value="InterPro"/>
</dbReference>
<dbReference type="EMBL" id="VRZA01000010">
    <property type="protein sequence ID" value="TXS89480.1"/>
    <property type="molecule type" value="Genomic_DNA"/>
</dbReference>
<keyword evidence="3" id="KW-0547">Nucleotide-binding</keyword>
<evidence type="ECO:0000259" key="8">
    <source>
        <dbReference type="PROSITE" id="PS50893"/>
    </source>
</evidence>
<evidence type="ECO:0000313" key="10">
    <source>
        <dbReference type="EMBL" id="TXS89480.1"/>
    </source>
</evidence>
<feature type="transmembrane region" description="Helical" evidence="7">
    <location>
        <begin position="204"/>
        <end position="234"/>
    </location>
</feature>
<feature type="domain" description="ABC transporter" evidence="8">
    <location>
        <begin position="389"/>
        <end position="624"/>
    </location>
</feature>
<dbReference type="NCBIfam" id="TIGR01842">
    <property type="entry name" value="type_I_sec_PrtD"/>
    <property type="match status" value="1"/>
</dbReference>
<sequence length="632" mass="67421">MTPLCCSAASRSRVLRRSILMGLGAVIQPSTRRSSVSMMQRGVQWFCRVFSWKSKTCCLADYFLTQPANKLTSTIASLRGAFVWSAVFSLCVNLLLLTVPLYLLQLFDRVLTSRSIDTLWVLTLIAVIALIAFGILEAVRRHVLARTGAIIDRQLATSALATAIRKAPVSAGKQRAAGVKDLQTLRTYLGSQAFLPLLDAPWSFIFLATIFFLHPVLGWLALAAFVILGLTAVLNERLTRDGLSASQAQSAANNAAAENAVENAEVVVAMGMTGNVVGKWRTGLEAAVAQWNATTGRLVTLGSISKVMRLLVQVVVLATGALLTLQGTLSPGAMIAASILVTRALGPVEQLVGSWGTTVSARNAYRNLKQEEWPQEQATTSLPAPAGALRAENITYVHPGQEKPVIQGVSFELKPGESLGLIGPTGSGKTTLARLLLGVLPPRLGSVRLDGASLADWDESDRGPHIGYLPQDLELFEGTVAENIARFGEADSEKTVQAAQLAGAHDTILGLAQGYDTPVGPRGVTLSGGQRQRIALARALYGDVRLVVLDEPNANQDRAGEVALLRALQWLKQKGITSIVIAHRPAIIQYVDKILVLRDGKVAGLGPREQVLTELGAATEQPAPAQALEATP</sequence>
<evidence type="ECO:0000259" key="9">
    <source>
        <dbReference type="PROSITE" id="PS50929"/>
    </source>
</evidence>
<dbReference type="InterPro" id="IPR003593">
    <property type="entry name" value="AAA+_ATPase"/>
</dbReference>
<dbReference type="InterPro" id="IPR011527">
    <property type="entry name" value="ABC1_TM_dom"/>
</dbReference>
<dbReference type="SUPFAM" id="SSF52540">
    <property type="entry name" value="P-loop containing nucleoside triphosphate hydrolases"/>
    <property type="match status" value="1"/>
</dbReference>
<dbReference type="AlphaFoldDB" id="A0A5C8ZP33"/>